<keyword evidence="1" id="KW-1133">Transmembrane helix</keyword>
<evidence type="ECO:0000256" key="1">
    <source>
        <dbReference type="SAM" id="Phobius"/>
    </source>
</evidence>
<organism evidence="2">
    <name type="scientific">Xenopsylla cheopis</name>
    <name type="common">Oriental rat flea</name>
    <name type="synonym">Pulex cheopis</name>
    <dbReference type="NCBI Taxonomy" id="163159"/>
    <lineage>
        <taxon>Eukaryota</taxon>
        <taxon>Metazoa</taxon>
        <taxon>Ecdysozoa</taxon>
        <taxon>Arthropoda</taxon>
        <taxon>Hexapoda</taxon>
        <taxon>Insecta</taxon>
        <taxon>Pterygota</taxon>
        <taxon>Neoptera</taxon>
        <taxon>Endopterygota</taxon>
        <taxon>Siphonaptera</taxon>
        <taxon>Pulicidae</taxon>
        <taxon>Xenopsyllinae</taxon>
        <taxon>Xenopsylla</taxon>
    </lineage>
</organism>
<name>A2IA95_XENCH</name>
<accession>A2IA95</accession>
<keyword evidence="1" id="KW-0472">Membrane</keyword>
<feature type="transmembrane region" description="Helical" evidence="1">
    <location>
        <begin position="12"/>
        <end position="31"/>
    </location>
</feature>
<reference evidence="2" key="1">
    <citation type="journal article" date="2007" name="BMC Genomics">
        <title>An insight into the sialome of the oriental rat flea, Xenopsylla cheopis (Rots).</title>
        <authorList>
            <person name="Andersen J.F."/>
            <person name="Hinnebusch B.J."/>
            <person name="Lucas D.A."/>
            <person name="Conrads T.P."/>
            <person name="Veenstra T.D."/>
            <person name="Pham V.M."/>
            <person name="Ribeiro J.M."/>
        </authorList>
    </citation>
    <scope>NUCLEOTIDE SEQUENCE</scope>
    <source>
        <tissue evidence="2">Salivary gland</tissue>
    </source>
</reference>
<sequence>MHAGGFAKHAKQNVVLALTKMIVFAINFTFLCKTACMFFKVKYLNIIYTVLFLIVVFTVAESLKSRLLL</sequence>
<dbReference type="AlphaFoldDB" id="A2IA95"/>
<proteinExistence type="evidence at transcript level"/>
<keyword evidence="1" id="KW-0812">Transmembrane</keyword>
<feature type="transmembrane region" description="Helical" evidence="1">
    <location>
        <begin position="43"/>
        <end position="60"/>
    </location>
</feature>
<evidence type="ECO:0000313" key="2">
    <source>
        <dbReference type="EMBL" id="ABM55415.1"/>
    </source>
</evidence>
<dbReference type="EMBL" id="EF179409">
    <property type="protein sequence ID" value="ABM55415.1"/>
    <property type="molecule type" value="mRNA"/>
</dbReference>
<protein>
    <submittedName>
        <fullName evidence="2">Putative secreted salivary protein</fullName>
    </submittedName>
</protein>